<dbReference type="SUPFAM" id="SSF55729">
    <property type="entry name" value="Acyl-CoA N-acyltransferases (Nat)"/>
    <property type="match status" value="1"/>
</dbReference>
<evidence type="ECO:0000259" key="1">
    <source>
        <dbReference type="Pfam" id="PF13480"/>
    </source>
</evidence>
<keyword evidence="2" id="KW-0808">Transferase</keyword>
<gene>
    <name evidence="2" type="ORF">FKZ61_14655</name>
</gene>
<comment type="caution">
    <text evidence="2">The sequence shown here is derived from an EMBL/GenBank/DDBJ whole genome shotgun (WGS) entry which is preliminary data.</text>
</comment>
<dbReference type="InterPro" id="IPR038740">
    <property type="entry name" value="BioF2-like_GNAT_dom"/>
</dbReference>
<protein>
    <submittedName>
        <fullName evidence="2">GNAT family N-acetyltransferase</fullName>
    </submittedName>
</protein>
<dbReference type="Pfam" id="PF13480">
    <property type="entry name" value="Acetyltransf_6"/>
    <property type="match status" value="1"/>
</dbReference>
<evidence type="ECO:0000313" key="2">
    <source>
        <dbReference type="EMBL" id="TQE94854.1"/>
    </source>
</evidence>
<dbReference type="AlphaFoldDB" id="A0A540VDN3"/>
<evidence type="ECO:0000313" key="3">
    <source>
        <dbReference type="Proteomes" id="UP000317371"/>
    </source>
</evidence>
<sequence length="382" mass="44129">MTTGNLCADKATTAECTTDAGPAQRSAPARPEVEWTVYGPQSTPNGFDALADEWNSLLKRSRFDTIFLTHEWQTTWWKHLGEGELWIIAFRRTSDGRLVGIAPLYLTEVTEGELAGKRKFNWVGCIEVSDYLDMIVAKGWEEAVYAAFRDWLYGDEAPAWDVLDLCNLPQDSLTYRILPPLLEETGDQVLVLKEDVAPQFELPLRYETYLQELVDKKQRHEIRRKQRRAEREADVGFVIVGPQHNLTAEVDDFVALQRASREDKAEFMTPEMRRFFMAMAQTMFDAGYLRLCYLTLNGEKAAALFAFEYNRRFLLYNSGYDPDSYAHLSPGWVLLAYCIQYAIACGCRLFDFMQGDEEYKYRFGSHDYDVMRILVYRQEGND</sequence>
<dbReference type="RefSeq" id="WP_141610896.1">
    <property type="nucleotide sequence ID" value="NZ_VIGC02000019.1"/>
</dbReference>
<proteinExistence type="predicted"/>
<dbReference type="InParanoid" id="A0A540VDN3"/>
<dbReference type="OrthoDB" id="9808976at2"/>
<reference evidence="2 3" key="1">
    <citation type="submission" date="2019-06" db="EMBL/GenBank/DDBJ databases">
        <title>Genome sequence of Litorilinea aerophila BAA-2444.</title>
        <authorList>
            <person name="Maclea K.S."/>
            <person name="Maurais E.G."/>
            <person name="Iannazzi L.C."/>
        </authorList>
    </citation>
    <scope>NUCLEOTIDE SEQUENCE [LARGE SCALE GENOMIC DNA]</scope>
    <source>
        <strain evidence="2 3">ATCC BAA-2444</strain>
    </source>
</reference>
<feature type="domain" description="BioF2-like acetyltransferase" evidence="1">
    <location>
        <begin position="216"/>
        <end position="360"/>
    </location>
</feature>
<dbReference type="Proteomes" id="UP000317371">
    <property type="component" value="Unassembled WGS sequence"/>
</dbReference>
<accession>A0A540VDN3</accession>
<keyword evidence="3" id="KW-1185">Reference proteome</keyword>
<organism evidence="2 3">
    <name type="scientific">Litorilinea aerophila</name>
    <dbReference type="NCBI Taxonomy" id="1204385"/>
    <lineage>
        <taxon>Bacteria</taxon>
        <taxon>Bacillati</taxon>
        <taxon>Chloroflexota</taxon>
        <taxon>Caldilineae</taxon>
        <taxon>Caldilineales</taxon>
        <taxon>Caldilineaceae</taxon>
        <taxon>Litorilinea</taxon>
    </lineage>
</organism>
<dbReference type="InterPro" id="IPR016181">
    <property type="entry name" value="Acyl_CoA_acyltransferase"/>
</dbReference>
<name>A0A540VDN3_9CHLR</name>
<dbReference type="Gene3D" id="3.40.630.30">
    <property type="match status" value="1"/>
</dbReference>
<dbReference type="EMBL" id="VIGC01000019">
    <property type="protein sequence ID" value="TQE94854.1"/>
    <property type="molecule type" value="Genomic_DNA"/>
</dbReference>
<dbReference type="GO" id="GO:0016740">
    <property type="term" value="F:transferase activity"/>
    <property type="evidence" value="ECO:0007669"/>
    <property type="project" value="UniProtKB-KW"/>
</dbReference>